<evidence type="ECO:0000313" key="1">
    <source>
        <dbReference type="EMBL" id="KAL3868568.1"/>
    </source>
</evidence>
<reference evidence="1 2" key="1">
    <citation type="submission" date="2024-11" db="EMBL/GenBank/DDBJ databases">
        <title>Chromosome-level genome assembly of the freshwater bivalve Anodonta woodiana.</title>
        <authorList>
            <person name="Chen X."/>
        </authorList>
    </citation>
    <scope>NUCLEOTIDE SEQUENCE [LARGE SCALE GENOMIC DNA]</scope>
    <source>
        <strain evidence="1">MN2024</strain>
        <tissue evidence="1">Gills</tissue>
    </source>
</reference>
<evidence type="ECO:0000313" key="2">
    <source>
        <dbReference type="Proteomes" id="UP001634394"/>
    </source>
</evidence>
<protein>
    <submittedName>
        <fullName evidence="1">Uncharacterized protein</fullName>
    </submittedName>
</protein>
<gene>
    <name evidence="1" type="ORF">ACJMK2_041369</name>
</gene>
<name>A0ABD3W6V7_SINWO</name>
<accession>A0ABD3W6V7</accession>
<dbReference type="Proteomes" id="UP001634394">
    <property type="component" value="Unassembled WGS sequence"/>
</dbReference>
<keyword evidence="2" id="KW-1185">Reference proteome</keyword>
<sequence length="215" mass="24874">MSCKYQQLTSRFMDSLKITDEERLLDPRYDYCFCNTCCTKRGDRDYYRRGDPPETYFLPKDWRRFGVSLRLPEGISEGAVLESGHVCFYGPRSTNVESILKLGFRTPERNGTDAHSYDKMTSAGVDTKQIFMSPSIQYAVNDAYAPVLRYYDHETRKEYSCKLVFQLRVRPRSYKVGHITLQTGSIGRYIDDDHLMWSTTDMNAVVATGLLVKMT</sequence>
<organism evidence="1 2">
    <name type="scientific">Sinanodonta woodiana</name>
    <name type="common">Chinese pond mussel</name>
    <name type="synonym">Anodonta woodiana</name>
    <dbReference type="NCBI Taxonomy" id="1069815"/>
    <lineage>
        <taxon>Eukaryota</taxon>
        <taxon>Metazoa</taxon>
        <taxon>Spiralia</taxon>
        <taxon>Lophotrochozoa</taxon>
        <taxon>Mollusca</taxon>
        <taxon>Bivalvia</taxon>
        <taxon>Autobranchia</taxon>
        <taxon>Heteroconchia</taxon>
        <taxon>Palaeoheterodonta</taxon>
        <taxon>Unionida</taxon>
        <taxon>Unionoidea</taxon>
        <taxon>Unionidae</taxon>
        <taxon>Unioninae</taxon>
        <taxon>Sinanodonta</taxon>
    </lineage>
</organism>
<dbReference type="AlphaFoldDB" id="A0ABD3W6V7"/>
<dbReference type="EMBL" id="JBJQND010000008">
    <property type="protein sequence ID" value="KAL3868568.1"/>
    <property type="molecule type" value="Genomic_DNA"/>
</dbReference>
<proteinExistence type="predicted"/>
<comment type="caution">
    <text evidence="1">The sequence shown here is derived from an EMBL/GenBank/DDBJ whole genome shotgun (WGS) entry which is preliminary data.</text>
</comment>